<dbReference type="Proteomes" id="UP000323105">
    <property type="component" value="Unassembled WGS sequence"/>
</dbReference>
<dbReference type="Gene3D" id="3.40.190.150">
    <property type="entry name" value="Bordetella uptake gene, domain 1"/>
    <property type="match status" value="1"/>
</dbReference>
<dbReference type="PANTHER" id="PTHR42928:SF5">
    <property type="entry name" value="BLR1237 PROTEIN"/>
    <property type="match status" value="1"/>
</dbReference>
<gene>
    <name evidence="3" type="ORF">CTTA_4847</name>
</gene>
<dbReference type="Pfam" id="PF03401">
    <property type="entry name" value="TctC"/>
    <property type="match status" value="1"/>
</dbReference>
<evidence type="ECO:0000313" key="3">
    <source>
        <dbReference type="EMBL" id="GEQ77842.1"/>
    </source>
</evidence>
<reference evidence="3 4" key="1">
    <citation type="journal article" date="2019" name="Microbiol. Resour. Announc.">
        <title>Draft Genome Sequence of Comamonas testosteroni TA441, a Bacterium That Has a Cryptic Phenol Degradation Gene Cluster.</title>
        <authorList>
            <person name="Arai H."/>
            <person name="Ishii M."/>
        </authorList>
    </citation>
    <scope>NUCLEOTIDE SEQUENCE [LARGE SCALE GENOMIC DNA]</scope>
    <source>
        <strain evidence="3 4">TA441</strain>
    </source>
</reference>
<dbReference type="PIRSF" id="PIRSF017082">
    <property type="entry name" value="YflP"/>
    <property type="match status" value="1"/>
</dbReference>
<evidence type="ECO:0000313" key="4">
    <source>
        <dbReference type="Proteomes" id="UP000323105"/>
    </source>
</evidence>
<evidence type="ECO:0000256" key="1">
    <source>
        <dbReference type="ARBA" id="ARBA00006987"/>
    </source>
</evidence>
<dbReference type="EMBL" id="BKBW01000019">
    <property type="protein sequence ID" value="GEQ77842.1"/>
    <property type="molecule type" value="Genomic_DNA"/>
</dbReference>
<feature type="chain" id="PRO_5022866184" description="ABC transporter substrate-binding protein" evidence="2">
    <location>
        <begin position="29"/>
        <end position="330"/>
    </location>
</feature>
<protein>
    <recommendedName>
        <fullName evidence="5">ABC transporter substrate-binding protein</fullName>
    </recommendedName>
</protein>
<evidence type="ECO:0008006" key="5">
    <source>
        <dbReference type="Google" id="ProtNLM"/>
    </source>
</evidence>
<feature type="signal peptide" evidence="2">
    <location>
        <begin position="1"/>
        <end position="28"/>
    </location>
</feature>
<dbReference type="InterPro" id="IPR005064">
    <property type="entry name" value="BUG"/>
</dbReference>
<comment type="similarity">
    <text evidence="1">Belongs to the UPF0065 (bug) family.</text>
</comment>
<dbReference type="AlphaFoldDB" id="A0A5A7MJI3"/>
<evidence type="ECO:0000256" key="2">
    <source>
        <dbReference type="SAM" id="SignalP"/>
    </source>
</evidence>
<dbReference type="InterPro" id="IPR042100">
    <property type="entry name" value="Bug_dom1"/>
</dbReference>
<comment type="caution">
    <text evidence="3">The sequence shown here is derived from an EMBL/GenBank/DDBJ whole genome shotgun (WGS) entry which is preliminary data.</text>
</comment>
<proteinExistence type="inferred from homology"/>
<dbReference type="PANTHER" id="PTHR42928">
    <property type="entry name" value="TRICARBOXYLATE-BINDING PROTEIN"/>
    <property type="match status" value="1"/>
</dbReference>
<name>A0A5A7MJI3_COMTE</name>
<dbReference type="Gene3D" id="3.40.190.10">
    <property type="entry name" value="Periplasmic binding protein-like II"/>
    <property type="match status" value="1"/>
</dbReference>
<keyword evidence="2" id="KW-0732">Signal</keyword>
<accession>A0A5A7MJI3</accession>
<organism evidence="3 4">
    <name type="scientific">Comamonas testosteroni</name>
    <name type="common">Pseudomonas testosteroni</name>
    <dbReference type="NCBI Taxonomy" id="285"/>
    <lineage>
        <taxon>Bacteria</taxon>
        <taxon>Pseudomonadati</taxon>
        <taxon>Pseudomonadota</taxon>
        <taxon>Betaproteobacteria</taxon>
        <taxon>Burkholderiales</taxon>
        <taxon>Comamonadaceae</taxon>
        <taxon>Comamonas</taxon>
    </lineage>
</organism>
<dbReference type="RefSeq" id="WP_149357125.1">
    <property type="nucleotide sequence ID" value="NZ_BKBW01000019.1"/>
</dbReference>
<sequence>MERFFSLRKVSAVLAVAFAAIAPGVAVAGEADATPTRIVIGFAPGGALDVLARSIADKLRVSLGGTVLVENKTGASTRLAVEAVKRAAPDGKTILLSPAPPFVLFPMTYARPGYDPDKDFIPVAHLADVPLVASTSVNQPFKTMPEYVSWVRNHPETAGVGMASMGGTIHFGTLVMSKSLNLPLTPTAYRGASMMVTDVMGGSLPIGIDAIASQVGLQKSGKLRFLGVTGTKRSTLLPDVPTLKEVGIPGFDMASGWYSAFVPAGTPAATVSRLEKALIEAVKDPGLRAKMAVAGMEITGLPGSEAGKIIQTQRAQWKPIVESSGFIAND</sequence>